<evidence type="ECO:0000313" key="2">
    <source>
        <dbReference type="Proteomes" id="UP000250443"/>
    </source>
</evidence>
<proteinExistence type="predicted"/>
<dbReference type="AlphaFoldDB" id="A0A2X2CSE0"/>
<sequence>MRRFKQQLAGRESIETQKIPLKRWPVIASPLTSGTYEADTITMTISHCQLRLTPITHGSLSSHPSILLGGLHQPTLLRYLEGWPRRWPASRSFQIRFAQQPQELSQFAKDMFDFAVIEAPSRDQAAAVVHELTRIARQGVITRRQG</sequence>
<gene>
    <name evidence="1" type="ORF">NCTC11842_03156</name>
</gene>
<evidence type="ECO:0000313" key="1">
    <source>
        <dbReference type="EMBL" id="SPZ09581.1"/>
    </source>
</evidence>
<protein>
    <submittedName>
        <fullName evidence="1">Uncharacterized protein</fullName>
    </submittedName>
</protein>
<dbReference type="EMBL" id="UAUF01000013">
    <property type="protein sequence ID" value="SPZ09581.1"/>
    <property type="molecule type" value="Genomic_DNA"/>
</dbReference>
<accession>A0A2X2CSE0</accession>
<dbReference type="Proteomes" id="UP000250443">
    <property type="component" value="Unassembled WGS sequence"/>
</dbReference>
<name>A0A2X2CSE0_PSELU</name>
<reference evidence="1 2" key="1">
    <citation type="submission" date="2018-06" db="EMBL/GenBank/DDBJ databases">
        <authorList>
            <consortium name="Pathogen Informatics"/>
            <person name="Doyle S."/>
        </authorList>
    </citation>
    <scope>NUCLEOTIDE SEQUENCE [LARGE SCALE GENOMIC DNA]</scope>
    <source>
        <strain evidence="1 2">NCTC11842</strain>
    </source>
</reference>
<organism evidence="1 2">
    <name type="scientific">Pseudomonas luteola</name>
    <dbReference type="NCBI Taxonomy" id="47886"/>
    <lineage>
        <taxon>Bacteria</taxon>
        <taxon>Pseudomonadati</taxon>
        <taxon>Pseudomonadota</taxon>
        <taxon>Gammaproteobacteria</taxon>
        <taxon>Pseudomonadales</taxon>
        <taxon>Pseudomonadaceae</taxon>
        <taxon>Pseudomonas</taxon>
    </lineage>
</organism>